<feature type="transmembrane region" description="Helical" evidence="1">
    <location>
        <begin position="29"/>
        <end position="55"/>
    </location>
</feature>
<reference evidence="2" key="1">
    <citation type="submission" date="2021-02" db="EMBL/GenBank/DDBJ databases">
        <authorList>
            <person name="Nowell W R."/>
        </authorList>
    </citation>
    <scope>NUCLEOTIDE SEQUENCE</scope>
</reference>
<keyword evidence="1" id="KW-0812">Transmembrane</keyword>
<sequence length="70" mass="7637">TIFGSRYTSNSYQSTPNGYRKAQTGAAGAAASFGLLAAVFLLIDIICRLLTIGSLRRRNKRRAMRVDVIS</sequence>
<gene>
    <name evidence="2" type="ORF">BYL167_LOCUS76472</name>
</gene>
<keyword evidence="1" id="KW-1133">Transmembrane helix</keyword>
<keyword evidence="1" id="KW-0472">Membrane</keyword>
<dbReference type="Proteomes" id="UP000681967">
    <property type="component" value="Unassembled WGS sequence"/>
</dbReference>
<feature type="non-terminal residue" evidence="2">
    <location>
        <position position="1"/>
    </location>
</feature>
<accession>A0A8S3GN63</accession>
<proteinExistence type="predicted"/>
<evidence type="ECO:0000313" key="3">
    <source>
        <dbReference type="Proteomes" id="UP000681967"/>
    </source>
</evidence>
<evidence type="ECO:0000313" key="2">
    <source>
        <dbReference type="EMBL" id="CAF5167967.1"/>
    </source>
</evidence>
<dbReference type="AlphaFoldDB" id="A0A8S3GN63"/>
<organism evidence="2 3">
    <name type="scientific">Rotaria magnacalcarata</name>
    <dbReference type="NCBI Taxonomy" id="392030"/>
    <lineage>
        <taxon>Eukaryota</taxon>
        <taxon>Metazoa</taxon>
        <taxon>Spiralia</taxon>
        <taxon>Gnathifera</taxon>
        <taxon>Rotifera</taxon>
        <taxon>Eurotatoria</taxon>
        <taxon>Bdelloidea</taxon>
        <taxon>Philodinida</taxon>
        <taxon>Philodinidae</taxon>
        <taxon>Rotaria</taxon>
    </lineage>
</organism>
<comment type="caution">
    <text evidence="2">The sequence shown here is derived from an EMBL/GenBank/DDBJ whole genome shotgun (WGS) entry which is preliminary data.</text>
</comment>
<evidence type="ECO:0000256" key="1">
    <source>
        <dbReference type="SAM" id="Phobius"/>
    </source>
</evidence>
<dbReference type="EMBL" id="CAJOBH010275884">
    <property type="protein sequence ID" value="CAF5167967.1"/>
    <property type="molecule type" value="Genomic_DNA"/>
</dbReference>
<name>A0A8S3GN63_9BILA</name>
<protein>
    <submittedName>
        <fullName evidence="2">Uncharacterized protein</fullName>
    </submittedName>
</protein>